<dbReference type="GO" id="GO:0003677">
    <property type="term" value="F:DNA binding"/>
    <property type="evidence" value="ECO:0007669"/>
    <property type="project" value="InterPro"/>
</dbReference>
<dbReference type="GO" id="GO:0004803">
    <property type="term" value="F:transposase activity"/>
    <property type="evidence" value="ECO:0007669"/>
    <property type="project" value="InterPro"/>
</dbReference>
<organism evidence="3">
    <name type="scientific">Klebsiella pneumoniae</name>
    <dbReference type="NCBI Taxonomy" id="573"/>
    <lineage>
        <taxon>Bacteria</taxon>
        <taxon>Pseudomonadati</taxon>
        <taxon>Pseudomonadota</taxon>
        <taxon>Gammaproteobacteria</taxon>
        <taxon>Enterobacterales</taxon>
        <taxon>Enterobacteriaceae</taxon>
        <taxon>Klebsiella/Raoultella group</taxon>
        <taxon>Klebsiella</taxon>
        <taxon>Klebsiella pneumoniae complex</taxon>
    </lineage>
</organism>
<dbReference type="InterPro" id="IPR002559">
    <property type="entry name" value="Transposase_11"/>
</dbReference>
<accession>A0A2P1BPY8</accession>
<evidence type="ECO:0000256" key="1">
    <source>
        <dbReference type="SAM" id="MobiDB-lite"/>
    </source>
</evidence>
<dbReference type="GO" id="GO:0006313">
    <property type="term" value="P:DNA transposition"/>
    <property type="evidence" value="ECO:0007669"/>
    <property type="project" value="InterPro"/>
</dbReference>
<keyword evidence="3" id="KW-0614">Plasmid</keyword>
<feature type="region of interest" description="Disordered" evidence="1">
    <location>
        <begin position="1"/>
        <end position="30"/>
    </location>
</feature>
<feature type="region of interest" description="Disordered" evidence="1">
    <location>
        <begin position="73"/>
        <end position="98"/>
    </location>
</feature>
<name>A0A2P1BPY8_KLEPN</name>
<protein>
    <submittedName>
        <fullName evidence="3">Transposase DDE domain protein</fullName>
    </submittedName>
</protein>
<proteinExistence type="predicted"/>
<dbReference type="EMBL" id="MG700550">
    <property type="protein sequence ID" value="AVI43796.1"/>
    <property type="molecule type" value="Genomic_DNA"/>
</dbReference>
<evidence type="ECO:0000313" key="3">
    <source>
        <dbReference type="EMBL" id="AVI43796.1"/>
    </source>
</evidence>
<feature type="compositionally biased region" description="Basic and acidic residues" evidence="1">
    <location>
        <begin position="13"/>
        <end position="25"/>
    </location>
</feature>
<dbReference type="PANTHER" id="PTHR35604">
    <property type="entry name" value="TRANSPOSASE INSH FOR INSERTION SEQUENCE ELEMENT IS5A-RELATED"/>
    <property type="match status" value="1"/>
</dbReference>
<dbReference type="Pfam" id="PF01609">
    <property type="entry name" value="DDE_Tnp_1"/>
    <property type="match status" value="1"/>
</dbReference>
<dbReference type="AlphaFoldDB" id="A0A2P1BPY8"/>
<reference evidence="3" key="1">
    <citation type="submission" date="2017-12" db="EMBL/GenBank/DDBJ databases">
        <title>Insights into the successfully spreading KPC-encoding IncII plasmids.</title>
        <authorList>
            <person name="Brandt C."/>
            <person name="Pletz M.W."/>
            <person name="Makarewicz O."/>
        </authorList>
    </citation>
    <scope>NUCLEOTIDE SEQUENCE</scope>
    <source>
        <strain evidence="3">St015788/2</strain>
        <plasmid evidence="3">pUJ-84KPC</plasmid>
    </source>
</reference>
<dbReference type="PANTHER" id="PTHR35604:SF2">
    <property type="entry name" value="TRANSPOSASE INSH FOR INSERTION SEQUENCE ELEMENT IS5A-RELATED"/>
    <property type="match status" value="1"/>
</dbReference>
<feature type="domain" description="Transposase IS4-like" evidence="2">
    <location>
        <begin position="1"/>
        <end position="71"/>
    </location>
</feature>
<geneLocation type="plasmid" evidence="3">
    <name>pUJ-84KPC</name>
</geneLocation>
<evidence type="ECO:0000259" key="2">
    <source>
        <dbReference type="Pfam" id="PF01609"/>
    </source>
</evidence>
<sequence>MDATIIEAPSSTKNKEQQRDPEMHQTKKGNQWHFGMKAHIGVDAKSGLTHSLVTTAANEHDLNQLGNLLHERSNLSQPMPATKERHSARSWPRWMWTG</sequence>